<sequence>MGMATKFLLLIALAATSAVAMATATRGDCEEGYDCPADGGSFVDRTGEISGMAAGNTGALSEGSGAAAFVQGQVQQAKAMMVAANKMSRAAKEMATSALDAIHTAEQQMKAITKKQRGNTDGGSPCSQFDHDCEGVKGLTYCGSYKYKLPPRPGQFMTWEVDSCICKDGKCKPI</sequence>
<proteinExistence type="predicted"/>
<gene>
    <name evidence="2" type="ORF">Vbra_2586</name>
</gene>
<dbReference type="Proteomes" id="UP000041254">
    <property type="component" value="Unassembled WGS sequence"/>
</dbReference>
<evidence type="ECO:0000256" key="1">
    <source>
        <dbReference type="SAM" id="SignalP"/>
    </source>
</evidence>
<feature type="chain" id="PRO_5005189351" evidence="1">
    <location>
        <begin position="25"/>
        <end position="174"/>
    </location>
</feature>
<dbReference type="PhylomeDB" id="A0A0G4G0P6"/>
<dbReference type="EMBL" id="CDMY01000535">
    <property type="protein sequence ID" value="CEM21114.1"/>
    <property type="molecule type" value="Genomic_DNA"/>
</dbReference>
<evidence type="ECO:0000313" key="3">
    <source>
        <dbReference type="Proteomes" id="UP000041254"/>
    </source>
</evidence>
<keyword evidence="3" id="KW-1185">Reference proteome</keyword>
<protein>
    <submittedName>
        <fullName evidence="2">Uncharacterized protein</fullName>
    </submittedName>
</protein>
<accession>A0A0G4G0P6</accession>
<keyword evidence="1" id="KW-0732">Signal</keyword>
<evidence type="ECO:0000313" key="2">
    <source>
        <dbReference type="EMBL" id="CEM21114.1"/>
    </source>
</evidence>
<name>A0A0G4G0P6_VITBC</name>
<reference evidence="2 3" key="1">
    <citation type="submission" date="2014-11" db="EMBL/GenBank/DDBJ databases">
        <authorList>
            <person name="Zhu J."/>
            <person name="Qi W."/>
            <person name="Song R."/>
        </authorList>
    </citation>
    <scope>NUCLEOTIDE SEQUENCE [LARGE SCALE GENOMIC DNA]</scope>
</reference>
<dbReference type="AlphaFoldDB" id="A0A0G4G0P6"/>
<dbReference type="VEuPathDB" id="CryptoDB:Vbra_2586"/>
<feature type="signal peptide" evidence="1">
    <location>
        <begin position="1"/>
        <end position="24"/>
    </location>
</feature>
<dbReference type="InParanoid" id="A0A0G4G0P6"/>
<organism evidence="2 3">
    <name type="scientific">Vitrella brassicaformis (strain CCMP3155)</name>
    <dbReference type="NCBI Taxonomy" id="1169540"/>
    <lineage>
        <taxon>Eukaryota</taxon>
        <taxon>Sar</taxon>
        <taxon>Alveolata</taxon>
        <taxon>Colpodellida</taxon>
        <taxon>Vitrellaceae</taxon>
        <taxon>Vitrella</taxon>
    </lineage>
</organism>